<dbReference type="PANTHER" id="PTHR32039:SF7">
    <property type="entry name" value="COMPETENCE PROTEIN COMM"/>
    <property type="match status" value="1"/>
</dbReference>
<dbReference type="NCBIfam" id="TIGR00368">
    <property type="entry name" value="YifB family Mg chelatase-like AAA ATPase"/>
    <property type="match status" value="1"/>
</dbReference>
<dbReference type="InterPro" id="IPR004482">
    <property type="entry name" value="Mg_chelat-rel"/>
</dbReference>
<dbReference type="Pfam" id="PF13335">
    <property type="entry name" value="Mg_chelatase_C"/>
    <property type="match status" value="1"/>
</dbReference>
<dbReference type="InterPro" id="IPR020568">
    <property type="entry name" value="Ribosomal_Su5_D2-typ_SF"/>
</dbReference>
<keyword evidence="4" id="KW-1185">Reference proteome</keyword>
<dbReference type="InterPro" id="IPR014721">
    <property type="entry name" value="Ribsml_uS5_D2-typ_fold_subgr"/>
</dbReference>
<organism evidence="3 4">
    <name type="scientific">Ruminiclostridium sufflavum DSM 19573</name>
    <dbReference type="NCBI Taxonomy" id="1121337"/>
    <lineage>
        <taxon>Bacteria</taxon>
        <taxon>Bacillati</taxon>
        <taxon>Bacillota</taxon>
        <taxon>Clostridia</taxon>
        <taxon>Eubacteriales</taxon>
        <taxon>Oscillospiraceae</taxon>
        <taxon>Ruminiclostridium</taxon>
    </lineage>
</organism>
<dbReference type="Pfam" id="PF01078">
    <property type="entry name" value="Mg_chelatase"/>
    <property type="match status" value="1"/>
</dbReference>
<dbReference type="InterPro" id="IPR045006">
    <property type="entry name" value="CHLI-like"/>
</dbReference>
<dbReference type="Gene3D" id="3.30.230.10">
    <property type="match status" value="1"/>
</dbReference>
<dbReference type="Proteomes" id="UP000248132">
    <property type="component" value="Unassembled WGS sequence"/>
</dbReference>
<feature type="domain" description="Mg chelatase-related protein C-terminal" evidence="2">
    <location>
        <begin position="407"/>
        <end position="502"/>
    </location>
</feature>
<reference evidence="3 4" key="1">
    <citation type="submission" date="2018-06" db="EMBL/GenBank/DDBJ databases">
        <title>Genomic Encyclopedia of Type Strains, Phase I: the one thousand microbial genomes (KMG-I) project.</title>
        <authorList>
            <person name="Kyrpides N."/>
        </authorList>
    </citation>
    <scope>NUCLEOTIDE SEQUENCE [LARGE SCALE GENOMIC DNA]</scope>
    <source>
        <strain evidence="3 4">DSM 19573</strain>
    </source>
</reference>
<dbReference type="Pfam" id="PF13541">
    <property type="entry name" value="ChlI"/>
    <property type="match status" value="1"/>
</dbReference>
<dbReference type="Gene3D" id="3.40.50.300">
    <property type="entry name" value="P-loop containing nucleotide triphosphate hydrolases"/>
    <property type="match status" value="1"/>
</dbReference>
<dbReference type="SUPFAM" id="SSF54211">
    <property type="entry name" value="Ribosomal protein S5 domain 2-like"/>
    <property type="match status" value="1"/>
</dbReference>
<evidence type="ECO:0000313" key="3">
    <source>
        <dbReference type="EMBL" id="PYG89809.1"/>
    </source>
</evidence>
<dbReference type="InterPro" id="IPR027417">
    <property type="entry name" value="P-loop_NTPase"/>
</dbReference>
<gene>
    <name evidence="3" type="ORF">LY28_00406</name>
</gene>
<dbReference type="PRINTS" id="PR00830">
    <property type="entry name" value="ENDOLAPTASE"/>
</dbReference>
<dbReference type="InterPro" id="IPR025158">
    <property type="entry name" value="Mg_chelat-rel_C"/>
</dbReference>
<dbReference type="OrthoDB" id="9813147at2"/>
<evidence type="ECO:0000259" key="1">
    <source>
        <dbReference type="Pfam" id="PF01078"/>
    </source>
</evidence>
<dbReference type="AlphaFoldDB" id="A0A318XTJ6"/>
<dbReference type="PANTHER" id="PTHR32039">
    <property type="entry name" value="MAGNESIUM-CHELATASE SUBUNIT CHLI"/>
    <property type="match status" value="1"/>
</dbReference>
<name>A0A318XTJ6_9FIRM</name>
<evidence type="ECO:0000313" key="4">
    <source>
        <dbReference type="Proteomes" id="UP000248132"/>
    </source>
</evidence>
<protein>
    <submittedName>
        <fullName evidence="3">Magnesium chelatase family protein</fullName>
    </submittedName>
</protein>
<dbReference type="EMBL" id="QKMR01000002">
    <property type="protein sequence ID" value="PYG89809.1"/>
    <property type="molecule type" value="Genomic_DNA"/>
</dbReference>
<dbReference type="InterPro" id="IPR000523">
    <property type="entry name" value="Mg_chelatse_chII-like_cat_dom"/>
</dbReference>
<dbReference type="GO" id="GO:0005524">
    <property type="term" value="F:ATP binding"/>
    <property type="evidence" value="ECO:0007669"/>
    <property type="project" value="InterPro"/>
</dbReference>
<evidence type="ECO:0000259" key="2">
    <source>
        <dbReference type="Pfam" id="PF13335"/>
    </source>
</evidence>
<proteinExistence type="predicted"/>
<dbReference type="SUPFAM" id="SSF52540">
    <property type="entry name" value="P-loop containing nucleoside triphosphate hydrolases"/>
    <property type="match status" value="1"/>
</dbReference>
<comment type="caution">
    <text evidence="3">The sequence shown here is derived from an EMBL/GenBank/DDBJ whole genome shotgun (WGS) entry which is preliminary data.</text>
</comment>
<accession>A0A318XTJ6</accession>
<feature type="domain" description="Magnesium chelatase ChlI-like catalytic" evidence="1">
    <location>
        <begin position="193"/>
        <end position="398"/>
    </location>
</feature>
<sequence>MVSKINSCALTGINGRIVEVETDISNGIPAFDIVGLGDTAVRESRERVRAAIKNSGEEFPVRRITINLAPANLRKEGSVYDVSIAIGILSAKGAVNDNELNSYMFLGELSLDGEVKPVTGILPMVSCAYENGIKNIFVPEANADEAAVIKGINILPVKTLMSIIEHLNGKKTIVPYMIDIDSLLISNARASADFSDVKGQASAKRAMEVAACGAHNLLMIGSPGSGKTMLAKRLPTILPNMTFEEAIEVTKIYSVSGLLPQKASLITARPFRSPHHTISDVSLAGGGKHIKPGEVSLAHYGVLFLDEFPEFGKAAAEVLRQPLEDGEICISRANSSVVYPAKATLICAANPCKCGFYLEPSDKCKCTPRMVRQYLGKLSQPLLDRIDIHTEIHSLGYDELAARESEESSADIRERVNKARRVQLERYRGMGIYSNSELSASLIKKYCELDRYTSALLKRAFEKLGLSARAHDRILKVARTIADMEKSEGIKSDHIAEAIQYRSLDRIRV</sequence>